<dbReference type="SUPFAM" id="SSF54171">
    <property type="entry name" value="DNA-binding domain"/>
    <property type="match status" value="1"/>
</dbReference>
<dbReference type="CDD" id="cd00018">
    <property type="entry name" value="AP2"/>
    <property type="match status" value="1"/>
</dbReference>
<reference evidence="7 8" key="2">
    <citation type="submission" date="2024-10" db="EMBL/GenBank/DDBJ databases">
        <authorList>
            <person name="Ryan C."/>
        </authorList>
    </citation>
    <scope>NUCLEOTIDE SEQUENCE [LARGE SCALE GENOMIC DNA]</scope>
</reference>
<dbReference type="InterPro" id="IPR044808">
    <property type="entry name" value="ERF_plant"/>
</dbReference>
<dbReference type="InterPro" id="IPR001471">
    <property type="entry name" value="AP2/ERF_dom"/>
</dbReference>
<evidence type="ECO:0000256" key="2">
    <source>
        <dbReference type="ARBA" id="ARBA00023015"/>
    </source>
</evidence>
<sequence>MLPPQSSPALAALPEAAEAAIIVAALTHVIAHGGGATPTPSAPSLAATPCPSTATRCHRGHVGEPSLHTASVHARPACEQGLIEAPATQEAQRGTARRRYRGVRRRPWGKWVAEIRDPKRAARVWLGTFGSAEDAAALRLRGSRAKFNFPCDVSSSLRGLSASVGSRQPGTSWERTMVRRRDGTDGFVVGRRR</sequence>
<evidence type="ECO:0000313" key="7">
    <source>
        <dbReference type="EMBL" id="CAL4968919.1"/>
    </source>
</evidence>
<dbReference type="InterPro" id="IPR016177">
    <property type="entry name" value="DNA-bd_dom_sf"/>
</dbReference>
<dbReference type="SMART" id="SM00380">
    <property type="entry name" value="AP2"/>
    <property type="match status" value="1"/>
</dbReference>
<evidence type="ECO:0000256" key="3">
    <source>
        <dbReference type="ARBA" id="ARBA00023125"/>
    </source>
</evidence>
<keyword evidence="8" id="KW-1185">Reference proteome</keyword>
<dbReference type="GO" id="GO:0003677">
    <property type="term" value="F:DNA binding"/>
    <property type="evidence" value="ECO:0007669"/>
    <property type="project" value="UniProtKB-KW"/>
</dbReference>
<keyword evidence="5" id="KW-0539">Nucleus</keyword>
<feature type="domain" description="AP2/ERF" evidence="6">
    <location>
        <begin position="99"/>
        <end position="150"/>
    </location>
</feature>
<accession>A0ABC9A301</accession>
<evidence type="ECO:0000256" key="5">
    <source>
        <dbReference type="ARBA" id="ARBA00023242"/>
    </source>
</evidence>
<keyword evidence="3" id="KW-0238">DNA-binding</keyword>
<dbReference type="EMBL" id="OZ075112">
    <property type="protein sequence ID" value="CAL4968919.1"/>
    <property type="molecule type" value="Genomic_DNA"/>
</dbReference>
<dbReference type="PANTHER" id="PTHR31190:SF421">
    <property type="entry name" value="ETHYLENE-RESPONSIVE TRANSCRIPTION FACTOR ERF110"/>
    <property type="match status" value="1"/>
</dbReference>
<evidence type="ECO:0000256" key="1">
    <source>
        <dbReference type="ARBA" id="ARBA00004123"/>
    </source>
</evidence>
<dbReference type="PROSITE" id="PS51032">
    <property type="entry name" value="AP2_ERF"/>
    <property type="match status" value="1"/>
</dbReference>
<dbReference type="PANTHER" id="PTHR31190">
    <property type="entry name" value="DNA-BINDING DOMAIN"/>
    <property type="match status" value="1"/>
</dbReference>
<evidence type="ECO:0000313" key="8">
    <source>
        <dbReference type="Proteomes" id="UP001497457"/>
    </source>
</evidence>
<dbReference type="Gene3D" id="3.30.730.10">
    <property type="entry name" value="AP2/ERF domain"/>
    <property type="match status" value="1"/>
</dbReference>
<dbReference type="AlphaFoldDB" id="A0ABC9A301"/>
<keyword evidence="4" id="KW-0804">Transcription</keyword>
<organism evidence="7 8">
    <name type="scientific">Urochloa decumbens</name>
    <dbReference type="NCBI Taxonomy" id="240449"/>
    <lineage>
        <taxon>Eukaryota</taxon>
        <taxon>Viridiplantae</taxon>
        <taxon>Streptophyta</taxon>
        <taxon>Embryophyta</taxon>
        <taxon>Tracheophyta</taxon>
        <taxon>Spermatophyta</taxon>
        <taxon>Magnoliopsida</taxon>
        <taxon>Liliopsida</taxon>
        <taxon>Poales</taxon>
        <taxon>Poaceae</taxon>
        <taxon>PACMAD clade</taxon>
        <taxon>Panicoideae</taxon>
        <taxon>Panicodae</taxon>
        <taxon>Paniceae</taxon>
        <taxon>Melinidinae</taxon>
        <taxon>Urochloa</taxon>
    </lineage>
</organism>
<reference evidence="8" key="1">
    <citation type="submission" date="2024-06" db="EMBL/GenBank/DDBJ databases">
        <authorList>
            <person name="Ryan C."/>
        </authorList>
    </citation>
    <scope>NUCLEOTIDE SEQUENCE [LARGE SCALE GENOMIC DNA]</scope>
</reference>
<name>A0ABC9A301_9POAL</name>
<evidence type="ECO:0000256" key="4">
    <source>
        <dbReference type="ARBA" id="ARBA00023163"/>
    </source>
</evidence>
<dbReference type="Pfam" id="PF00847">
    <property type="entry name" value="AP2"/>
    <property type="match status" value="1"/>
</dbReference>
<keyword evidence="2" id="KW-0805">Transcription regulation</keyword>
<gene>
    <name evidence="7" type="ORF">URODEC1_LOCUS49322</name>
</gene>
<evidence type="ECO:0000259" key="6">
    <source>
        <dbReference type="PROSITE" id="PS51032"/>
    </source>
</evidence>
<protein>
    <recommendedName>
        <fullName evidence="6">AP2/ERF domain-containing protein</fullName>
    </recommendedName>
</protein>
<dbReference type="PRINTS" id="PR00367">
    <property type="entry name" value="ETHRSPELEMNT"/>
</dbReference>
<proteinExistence type="predicted"/>
<dbReference type="Proteomes" id="UP001497457">
    <property type="component" value="Chromosome 2b"/>
</dbReference>
<comment type="subcellular location">
    <subcellularLocation>
        <location evidence="1">Nucleus</location>
    </subcellularLocation>
</comment>
<dbReference type="InterPro" id="IPR036955">
    <property type="entry name" value="AP2/ERF_dom_sf"/>
</dbReference>
<dbReference type="GO" id="GO:0005634">
    <property type="term" value="C:nucleus"/>
    <property type="evidence" value="ECO:0007669"/>
    <property type="project" value="UniProtKB-SubCell"/>
</dbReference>